<dbReference type="PANTHER" id="PTHR43580:SF2">
    <property type="entry name" value="CYTOKINE-LIKE NUCLEAR FACTOR N-PAC"/>
    <property type="match status" value="1"/>
</dbReference>
<dbReference type="Gene3D" id="3.40.50.720">
    <property type="entry name" value="NAD(P)-binding Rossmann-like Domain"/>
    <property type="match status" value="1"/>
</dbReference>
<evidence type="ECO:0000313" key="5">
    <source>
        <dbReference type="Proteomes" id="UP000054485"/>
    </source>
</evidence>
<dbReference type="AlphaFoldDB" id="A0A0D0AXS2"/>
<dbReference type="Pfam" id="PF09130">
    <property type="entry name" value="DUF1932"/>
    <property type="match status" value="1"/>
</dbReference>
<evidence type="ECO:0000259" key="2">
    <source>
        <dbReference type="Pfam" id="PF03446"/>
    </source>
</evidence>
<gene>
    <name evidence="4" type="ORF">CY34DRAFT_808571</name>
</gene>
<sequence>MSSTVPRLAVVAAGAMGSAVAKRLTSAGCTVYTNLDGRSEATRKRAQDAGMIDLSIDELVLKSDWILSILPPKDALSFAEKIQEVAAKHENALSSPRTFVDCNAVNPETVKRIAALFAGKSIEFVDAGIIGGPPEGDRDPTFYASAEDVRILDEFTTLSEYGLKISPLKGEGVGIGDASALKMSYAGITKGTTGLYTAMVLAAHAASPATADALMRELQMSQPVLMDRLVKTVPPMLPKAYRWIGEMEEIADFVGGSEGDVYRGLAKVYERIEQSIAGDQEDVATLKNFVEKAKKLQ</sequence>
<proteinExistence type="inferred from homology"/>
<reference evidence="5" key="2">
    <citation type="submission" date="2015-01" db="EMBL/GenBank/DDBJ databases">
        <title>Evolutionary Origins and Diversification of the Mycorrhizal Mutualists.</title>
        <authorList>
            <consortium name="DOE Joint Genome Institute"/>
            <consortium name="Mycorrhizal Genomics Consortium"/>
            <person name="Kohler A."/>
            <person name="Kuo A."/>
            <person name="Nagy L.G."/>
            <person name="Floudas D."/>
            <person name="Copeland A."/>
            <person name="Barry K.W."/>
            <person name="Cichocki N."/>
            <person name="Veneault-Fourrey C."/>
            <person name="LaButti K."/>
            <person name="Lindquist E.A."/>
            <person name="Lipzen A."/>
            <person name="Lundell T."/>
            <person name="Morin E."/>
            <person name="Murat C."/>
            <person name="Riley R."/>
            <person name="Ohm R."/>
            <person name="Sun H."/>
            <person name="Tunlid A."/>
            <person name="Henrissat B."/>
            <person name="Grigoriev I.V."/>
            <person name="Hibbett D.S."/>
            <person name="Martin F."/>
        </authorList>
    </citation>
    <scope>NUCLEOTIDE SEQUENCE [LARGE SCALE GENOMIC DNA]</scope>
    <source>
        <strain evidence="5">UH-Slu-Lm8-n1</strain>
    </source>
</reference>
<dbReference type="InterPro" id="IPR036291">
    <property type="entry name" value="NAD(P)-bd_dom_sf"/>
</dbReference>
<dbReference type="InterPro" id="IPR015814">
    <property type="entry name" value="Pgluconate_DH_NAD-bd_C"/>
</dbReference>
<feature type="domain" description="6-phosphogluconate dehydrogenase NADP-binding" evidence="2">
    <location>
        <begin position="8"/>
        <end position="146"/>
    </location>
</feature>
<protein>
    <recommendedName>
        <fullName evidence="6">6-phosphogluconate dehydrogenase C-terminal domain-like protein</fullName>
    </recommendedName>
</protein>
<evidence type="ECO:0008006" key="6">
    <source>
        <dbReference type="Google" id="ProtNLM"/>
    </source>
</evidence>
<dbReference type="Proteomes" id="UP000054485">
    <property type="component" value="Unassembled WGS sequence"/>
</dbReference>
<dbReference type="EMBL" id="KN835355">
    <property type="protein sequence ID" value="KIK39187.1"/>
    <property type="molecule type" value="Genomic_DNA"/>
</dbReference>
<dbReference type="Pfam" id="PF03446">
    <property type="entry name" value="NAD_binding_2"/>
    <property type="match status" value="1"/>
</dbReference>
<feature type="domain" description="Phosphogluconate dehydrogenase NAD-binding putative C-terminal" evidence="3">
    <location>
        <begin position="205"/>
        <end position="272"/>
    </location>
</feature>
<evidence type="ECO:0000259" key="3">
    <source>
        <dbReference type="Pfam" id="PF09130"/>
    </source>
</evidence>
<dbReference type="Gene3D" id="1.10.1040.10">
    <property type="entry name" value="N-(1-d-carboxylethyl)-l-norvaline Dehydrogenase, domain 2"/>
    <property type="match status" value="1"/>
</dbReference>
<dbReference type="InterPro" id="IPR051265">
    <property type="entry name" value="HIBADH-related_NP60_sf"/>
</dbReference>
<dbReference type="HOGENOM" id="CLU_052530_0_0_1"/>
<dbReference type="STRING" id="930992.A0A0D0AXS2"/>
<dbReference type="SUPFAM" id="SSF48179">
    <property type="entry name" value="6-phosphogluconate dehydrogenase C-terminal domain-like"/>
    <property type="match status" value="1"/>
</dbReference>
<dbReference type="InterPro" id="IPR006115">
    <property type="entry name" value="6PGDH_NADP-bd"/>
</dbReference>
<dbReference type="InterPro" id="IPR008927">
    <property type="entry name" value="6-PGluconate_DH-like_C_sf"/>
</dbReference>
<reference evidence="4 5" key="1">
    <citation type="submission" date="2014-04" db="EMBL/GenBank/DDBJ databases">
        <authorList>
            <consortium name="DOE Joint Genome Institute"/>
            <person name="Kuo A."/>
            <person name="Ruytinx J."/>
            <person name="Rineau F."/>
            <person name="Colpaert J."/>
            <person name="Kohler A."/>
            <person name="Nagy L.G."/>
            <person name="Floudas D."/>
            <person name="Copeland A."/>
            <person name="Barry K.W."/>
            <person name="Cichocki N."/>
            <person name="Veneault-Fourrey C."/>
            <person name="LaButti K."/>
            <person name="Lindquist E.A."/>
            <person name="Lipzen A."/>
            <person name="Lundell T."/>
            <person name="Morin E."/>
            <person name="Murat C."/>
            <person name="Sun H."/>
            <person name="Tunlid A."/>
            <person name="Henrissat B."/>
            <person name="Grigoriev I.V."/>
            <person name="Hibbett D.S."/>
            <person name="Martin F."/>
            <person name="Nordberg H.P."/>
            <person name="Cantor M.N."/>
            <person name="Hua S.X."/>
        </authorList>
    </citation>
    <scope>NUCLEOTIDE SEQUENCE [LARGE SCALE GENOMIC DNA]</scope>
    <source>
        <strain evidence="4 5">UH-Slu-Lm8-n1</strain>
    </source>
</reference>
<evidence type="ECO:0000313" key="4">
    <source>
        <dbReference type="EMBL" id="KIK39187.1"/>
    </source>
</evidence>
<dbReference type="OrthoDB" id="9988102at2759"/>
<dbReference type="SUPFAM" id="SSF51735">
    <property type="entry name" value="NAD(P)-binding Rossmann-fold domains"/>
    <property type="match status" value="1"/>
</dbReference>
<organism evidence="4 5">
    <name type="scientific">Suillus luteus UH-Slu-Lm8-n1</name>
    <dbReference type="NCBI Taxonomy" id="930992"/>
    <lineage>
        <taxon>Eukaryota</taxon>
        <taxon>Fungi</taxon>
        <taxon>Dikarya</taxon>
        <taxon>Basidiomycota</taxon>
        <taxon>Agaricomycotina</taxon>
        <taxon>Agaricomycetes</taxon>
        <taxon>Agaricomycetidae</taxon>
        <taxon>Boletales</taxon>
        <taxon>Suillineae</taxon>
        <taxon>Suillaceae</taxon>
        <taxon>Suillus</taxon>
    </lineage>
</organism>
<accession>A0A0D0AXS2</accession>
<dbReference type="InterPro" id="IPR013328">
    <property type="entry name" value="6PGD_dom2"/>
</dbReference>
<keyword evidence="5" id="KW-1185">Reference proteome</keyword>
<name>A0A0D0AXS2_9AGAM</name>
<dbReference type="PANTHER" id="PTHR43580">
    <property type="entry name" value="OXIDOREDUCTASE GLYR1-RELATED"/>
    <property type="match status" value="1"/>
</dbReference>
<dbReference type="GO" id="GO:0050661">
    <property type="term" value="F:NADP binding"/>
    <property type="evidence" value="ECO:0007669"/>
    <property type="project" value="InterPro"/>
</dbReference>
<dbReference type="InParanoid" id="A0A0D0AXS2"/>
<comment type="similarity">
    <text evidence="1">Belongs to the HIBADH-related family. NP60 subfamily.</text>
</comment>
<evidence type="ECO:0000256" key="1">
    <source>
        <dbReference type="ARBA" id="ARBA00007598"/>
    </source>
</evidence>